<dbReference type="InParanoid" id="A0A066V9Y5"/>
<feature type="region of interest" description="Disordered" evidence="1">
    <location>
        <begin position="310"/>
        <end position="335"/>
    </location>
</feature>
<gene>
    <name evidence="2" type="ORF">K437DRAFT_296306</name>
</gene>
<feature type="region of interest" description="Disordered" evidence="1">
    <location>
        <begin position="414"/>
        <end position="441"/>
    </location>
</feature>
<dbReference type="EMBL" id="JMSN01000116">
    <property type="protein sequence ID" value="KDN38562.1"/>
    <property type="molecule type" value="Genomic_DNA"/>
</dbReference>
<comment type="caution">
    <text evidence="2">The sequence shown here is derived from an EMBL/GenBank/DDBJ whole genome shotgun (WGS) entry which is preliminary data.</text>
</comment>
<evidence type="ECO:0000256" key="1">
    <source>
        <dbReference type="SAM" id="MobiDB-lite"/>
    </source>
</evidence>
<dbReference type="GeneID" id="25267313"/>
<dbReference type="Proteomes" id="UP000027361">
    <property type="component" value="Unassembled WGS sequence"/>
</dbReference>
<keyword evidence="3" id="KW-1185">Reference proteome</keyword>
<protein>
    <submittedName>
        <fullName evidence="2">Uncharacterized protein</fullName>
    </submittedName>
</protein>
<evidence type="ECO:0000313" key="2">
    <source>
        <dbReference type="EMBL" id="KDN38562.1"/>
    </source>
</evidence>
<organism evidence="2 3">
    <name type="scientific">Tilletiaria anomala (strain ATCC 24038 / CBS 436.72 / UBC 951)</name>
    <dbReference type="NCBI Taxonomy" id="1037660"/>
    <lineage>
        <taxon>Eukaryota</taxon>
        <taxon>Fungi</taxon>
        <taxon>Dikarya</taxon>
        <taxon>Basidiomycota</taxon>
        <taxon>Ustilaginomycotina</taxon>
        <taxon>Exobasidiomycetes</taxon>
        <taxon>Georgefischeriales</taxon>
        <taxon>Tilletiariaceae</taxon>
        <taxon>Tilletiaria</taxon>
    </lineage>
</organism>
<dbReference type="HOGENOM" id="CLU_445628_0_0_1"/>
<accession>A0A066V9Y5</accession>
<feature type="compositionally biased region" description="Basic and acidic residues" evidence="1">
    <location>
        <begin position="424"/>
        <end position="441"/>
    </location>
</feature>
<name>A0A066V9Y5_TILAU</name>
<proteinExistence type="predicted"/>
<reference evidence="2 3" key="1">
    <citation type="submission" date="2014-05" db="EMBL/GenBank/DDBJ databases">
        <title>Draft genome sequence of a rare smut relative, Tilletiaria anomala UBC 951.</title>
        <authorList>
            <consortium name="DOE Joint Genome Institute"/>
            <person name="Toome M."/>
            <person name="Kuo A."/>
            <person name="Henrissat B."/>
            <person name="Lipzen A."/>
            <person name="Tritt A."/>
            <person name="Yoshinaga Y."/>
            <person name="Zane M."/>
            <person name="Barry K."/>
            <person name="Grigoriev I.V."/>
            <person name="Spatafora J.W."/>
            <person name="Aimea M.C."/>
        </authorList>
    </citation>
    <scope>NUCLEOTIDE SEQUENCE [LARGE SCALE GENOMIC DNA]</scope>
    <source>
        <strain evidence="2 3">UBC 951</strain>
    </source>
</reference>
<sequence>MKLQVVSKQHAESLASFSGMPFGQNGAGTALTAGSVMTAPPADLQLDPDSSSNNISLGAIVKFRSNRGSAMTQANVQVRTASTSRVASTLSGATAVTRGKLGAATAGPKVMASRATVSFPQLASSEAFVARLCSDIDALLGDFERKWATVVQGEEHAERMGFTECFEGVWIQNGWNFAHVAAGEDPLTRKRFFDVITRSFLERVHTILSSEIRTQDLLSQSDILHASAAFLALYIFWATCPPSIDSTITTLLEPPSLSVSSGHDQELDANVDARIWKDRIGQGWKIQIEADILSELERLPQLARAVAPHRTRRGRLGEAAAQQPFSPKRGQTRQLEFSPTAELRAVLDVMRGGDPKVDRDTQQKRTGAWYILPPTSFRTRVPSHLPDNKLLTQAQADRESRQWATLVVDRDARRHDSFSATGGQHREILPRSDQDEEHRESQDEALLSNKRRRIGMITGGTGSNVKGLSRSELIRATVAEHLFNSSFWPSAGLSSPLSPAPACVSRVALAGAPEMEKRFKGVGSMRMPSTEPMLASSFLESAESLVLRPDGMAELARSKLGPERASGVKDVMLFLDKMREEQPQIATTPAPHGLEEDGISAFLQAARRVYNDE</sequence>
<dbReference type="RefSeq" id="XP_013240755.1">
    <property type="nucleotide sequence ID" value="XM_013385301.1"/>
</dbReference>
<evidence type="ECO:0000313" key="3">
    <source>
        <dbReference type="Proteomes" id="UP000027361"/>
    </source>
</evidence>
<dbReference type="AlphaFoldDB" id="A0A066V9Y5"/>